<organism evidence="3">
    <name type="scientific">Candidatus Kentrum sp. MB</name>
    <dbReference type="NCBI Taxonomy" id="2138164"/>
    <lineage>
        <taxon>Bacteria</taxon>
        <taxon>Pseudomonadati</taxon>
        <taxon>Pseudomonadota</taxon>
        <taxon>Gammaproteobacteria</taxon>
        <taxon>Candidatus Kentrum</taxon>
    </lineage>
</organism>
<accession>A0A450XRK9</accession>
<dbReference type="EMBL" id="CAADFQ010000028">
    <property type="protein sequence ID" value="VFK31931.1"/>
    <property type="molecule type" value="Genomic_DNA"/>
</dbReference>
<gene>
    <name evidence="2" type="ORF">BECKMB1821G_GA0114241_10566</name>
    <name evidence="4" type="ORF">BECKMB1821H_GA0114242_104512</name>
    <name evidence="3" type="ORF">BECKMB1821I_GA0114274_102820</name>
</gene>
<protein>
    <submittedName>
        <fullName evidence="3">Uncharacterized protein</fullName>
    </submittedName>
</protein>
<evidence type="ECO:0000256" key="1">
    <source>
        <dbReference type="SAM" id="Phobius"/>
    </source>
</evidence>
<dbReference type="EMBL" id="CAADGH010000045">
    <property type="protein sequence ID" value="VFK76180.1"/>
    <property type="molecule type" value="Genomic_DNA"/>
</dbReference>
<proteinExistence type="predicted"/>
<sequence>MEVWEQVLAGAAAILILLLFFPGARKAVKDSPKGTREDWWGAIKPIALVIAFVIFLILIARG</sequence>
<keyword evidence="1" id="KW-1133">Transmembrane helix</keyword>
<reference evidence="3" key="1">
    <citation type="submission" date="2019-02" db="EMBL/GenBank/DDBJ databases">
        <authorList>
            <person name="Gruber-Vodicka R. H."/>
            <person name="Seah K. B. B."/>
        </authorList>
    </citation>
    <scope>NUCLEOTIDE SEQUENCE</scope>
    <source>
        <strain evidence="2">BECK_BZ197</strain>
        <strain evidence="4">BECK_BZ198</strain>
        <strain evidence="3">BECK_BZ199</strain>
    </source>
</reference>
<evidence type="ECO:0000313" key="4">
    <source>
        <dbReference type="EMBL" id="VFK76180.1"/>
    </source>
</evidence>
<keyword evidence="1" id="KW-0472">Membrane</keyword>
<dbReference type="EMBL" id="CAADFO010000056">
    <property type="protein sequence ID" value="VFK29940.1"/>
    <property type="molecule type" value="Genomic_DNA"/>
</dbReference>
<keyword evidence="1" id="KW-0812">Transmembrane</keyword>
<feature type="transmembrane region" description="Helical" evidence="1">
    <location>
        <begin position="42"/>
        <end position="60"/>
    </location>
</feature>
<evidence type="ECO:0000313" key="2">
    <source>
        <dbReference type="EMBL" id="VFK29940.1"/>
    </source>
</evidence>
<name>A0A450XRK9_9GAMM</name>
<evidence type="ECO:0000313" key="3">
    <source>
        <dbReference type="EMBL" id="VFK31931.1"/>
    </source>
</evidence>
<dbReference type="AlphaFoldDB" id="A0A450XRK9"/>